<evidence type="ECO:0000259" key="1">
    <source>
        <dbReference type="Pfam" id="PF02738"/>
    </source>
</evidence>
<sequence>RRQIAQLLALKEQQILVELIPNGGGFGGKEDLCTQGHAALMAYLLKRPVKLCLSREESIRIHPKRHPIHMVYKLGCSADGSLLALHARMHGDTGAYASVGMKVLERACGHATGAYFVPNVDIEATAVYTNNIPCGAMRGFGANQANFALECAIDELCEIGSFDRWQFRYNNALTEGRATATGQILASGVGVRATLEAVKDQFQNAKHAGIACGLKNTGIGNGMPDSSTARIIIKAPDHIELHHGWTEMGQGVHTIAIQTLCEETGLSPDIITVHVETAYDTPCGMTTASRATSLVGNAIIDACKNLTNDLTSNTLAELVGREYFGQWTCDWTNKPGQSDTTPSCTHYSYSYATQVVILDDTGSIERIVAAHDAGRVMNPTLFEGQIEGAVHMGLGYALTEDLPMQDGRLKSTRLRKCGILRARDTPPVEVIAVEVADEFGPYGAKGVGEIGLVPTAPAVANALYTIDNIRRRSLPMSYQ</sequence>
<dbReference type="InterPro" id="IPR046867">
    <property type="entry name" value="AldOxase/xan_DH_MoCoBD2"/>
</dbReference>
<dbReference type="Pfam" id="PF02738">
    <property type="entry name" value="MoCoBD_1"/>
    <property type="match status" value="1"/>
</dbReference>
<dbReference type="EC" id="1.17.1.4" evidence="3"/>
<evidence type="ECO:0000259" key="2">
    <source>
        <dbReference type="Pfam" id="PF20256"/>
    </source>
</evidence>
<feature type="domain" description="Aldehyde oxidase/xanthine dehydrogenase second molybdopterin binding" evidence="2">
    <location>
        <begin position="323"/>
        <end position="426"/>
    </location>
</feature>
<dbReference type="PANTHER" id="PTHR11908:SF157">
    <property type="entry name" value="XANTHINE DEHYDROGENASE SUBUNIT D-RELATED"/>
    <property type="match status" value="1"/>
</dbReference>
<evidence type="ECO:0000313" key="3">
    <source>
        <dbReference type="EMBL" id="VAX38933.1"/>
    </source>
</evidence>
<dbReference type="GO" id="GO:0004854">
    <property type="term" value="F:xanthine dehydrogenase activity"/>
    <property type="evidence" value="ECO:0007669"/>
    <property type="project" value="UniProtKB-EC"/>
</dbReference>
<dbReference type="AlphaFoldDB" id="A0A3B1DPZ5"/>
<dbReference type="EMBL" id="UOGK01000172">
    <property type="protein sequence ID" value="VAX38933.1"/>
    <property type="molecule type" value="Genomic_DNA"/>
</dbReference>
<dbReference type="InterPro" id="IPR016208">
    <property type="entry name" value="Ald_Oxase/xanthine_DH-like"/>
</dbReference>
<accession>A0A3B1DPZ5</accession>
<dbReference type="PANTHER" id="PTHR11908">
    <property type="entry name" value="XANTHINE DEHYDROGENASE"/>
    <property type="match status" value="1"/>
</dbReference>
<proteinExistence type="predicted"/>
<organism evidence="3">
    <name type="scientific">hydrothermal vent metagenome</name>
    <dbReference type="NCBI Taxonomy" id="652676"/>
    <lineage>
        <taxon>unclassified sequences</taxon>
        <taxon>metagenomes</taxon>
        <taxon>ecological metagenomes</taxon>
    </lineage>
</organism>
<dbReference type="Gene3D" id="3.30.365.10">
    <property type="entry name" value="Aldehyde oxidase/xanthine dehydrogenase, molybdopterin binding domain"/>
    <property type="match status" value="4"/>
</dbReference>
<reference evidence="3" key="1">
    <citation type="submission" date="2018-06" db="EMBL/GenBank/DDBJ databases">
        <authorList>
            <person name="Zhirakovskaya E."/>
        </authorList>
    </citation>
    <scope>NUCLEOTIDE SEQUENCE</scope>
</reference>
<dbReference type="InterPro" id="IPR008274">
    <property type="entry name" value="AldOxase/xan_DH_MoCoBD1"/>
</dbReference>
<name>A0A3B1DPZ5_9ZZZZ</name>
<protein>
    <submittedName>
        <fullName evidence="3">Xanthine dehydrogenase, molybdenum binding subunit</fullName>
        <ecNumber evidence="3">1.17.1.4</ecNumber>
    </submittedName>
</protein>
<feature type="non-terminal residue" evidence="3">
    <location>
        <position position="1"/>
    </location>
</feature>
<gene>
    <name evidence="3" type="ORF">MNBD_PLANCTO03-417</name>
</gene>
<dbReference type="SUPFAM" id="SSF56003">
    <property type="entry name" value="Molybdenum cofactor-binding domain"/>
    <property type="match status" value="1"/>
</dbReference>
<feature type="domain" description="Aldehyde oxidase/xanthine dehydrogenase second molybdopterin binding" evidence="2">
    <location>
        <begin position="200"/>
        <end position="311"/>
    </location>
</feature>
<dbReference type="Pfam" id="PF20256">
    <property type="entry name" value="MoCoBD_2"/>
    <property type="match status" value="2"/>
</dbReference>
<dbReference type="GO" id="GO:0005506">
    <property type="term" value="F:iron ion binding"/>
    <property type="evidence" value="ECO:0007669"/>
    <property type="project" value="InterPro"/>
</dbReference>
<feature type="domain" description="Aldehyde oxidase/xanthine dehydrogenase first molybdopterin binding" evidence="1">
    <location>
        <begin position="1"/>
        <end position="172"/>
    </location>
</feature>
<keyword evidence="3" id="KW-0560">Oxidoreductase</keyword>
<dbReference type="InterPro" id="IPR037165">
    <property type="entry name" value="AldOxase/xan_DH_Mopterin-bd_sf"/>
</dbReference>